<dbReference type="Pfam" id="PF07258">
    <property type="entry name" value="COMM_domain"/>
    <property type="match status" value="1"/>
</dbReference>
<dbReference type="InterPro" id="IPR037357">
    <property type="entry name" value="COMMD5"/>
</dbReference>
<gene>
    <name evidence="5" type="ORF">EZS28_016094</name>
</gene>
<dbReference type="Proteomes" id="UP000324800">
    <property type="component" value="Unassembled WGS sequence"/>
</dbReference>
<dbReference type="EMBL" id="SNRW01004008">
    <property type="protein sequence ID" value="KAA6388382.1"/>
    <property type="molecule type" value="Genomic_DNA"/>
</dbReference>
<feature type="compositionally biased region" description="Polar residues" evidence="3">
    <location>
        <begin position="10"/>
        <end position="26"/>
    </location>
</feature>
<proteinExistence type="inferred from homology"/>
<feature type="domain" description="COMM" evidence="4">
    <location>
        <begin position="35"/>
        <end position="99"/>
    </location>
</feature>
<dbReference type="GO" id="GO:0005634">
    <property type="term" value="C:nucleus"/>
    <property type="evidence" value="ECO:0007669"/>
    <property type="project" value="TreeGrafter"/>
</dbReference>
<dbReference type="PROSITE" id="PS51269">
    <property type="entry name" value="COMM"/>
    <property type="match status" value="1"/>
</dbReference>
<comment type="similarity">
    <text evidence="2">Belongs to the COMM domain-containing protein 5 family.</text>
</comment>
<dbReference type="PANTHER" id="PTHR15666:SF1">
    <property type="entry name" value="COMM DOMAIN-CONTAINING PROTEIN 5"/>
    <property type="match status" value="1"/>
</dbReference>
<accession>A0A5J4W0R8</accession>
<reference evidence="5 6" key="1">
    <citation type="submission" date="2019-03" db="EMBL/GenBank/DDBJ databases">
        <title>Single cell metagenomics reveals metabolic interactions within the superorganism composed of flagellate Streblomastix strix and complex community of Bacteroidetes bacteria on its surface.</title>
        <authorList>
            <person name="Treitli S.C."/>
            <person name="Kolisko M."/>
            <person name="Husnik F."/>
            <person name="Keeling P."/>
            <person name="Hampl V."/>
        </authorList>
    </citation>
    <scope>NUCLEOTIDE SEQUENCE [LARGE SCALE GENOMIC DNA]</scope>
    <source>
        <strain evidence="5">ST1C</strain>
    </source>
</reference>
<evidence type="ECO:0000256" key="1">
    <source>
        <dbReference type="ARBA" id="ARBA00016556"/>
    </source>
</evidence>
<name>A0A5J4W0R8_9EUKA</name>
<evidence type="ECO:0000259" key="4">
    <source>
        <dbReference type="PROSITE" id="PS51269"/>
    </source>
</evidence>
<comment type="caution">
    <text evidence="5">The sequence shown here is derived from an EMBL/GenBank/DDBJ whole genome shotgun (WGS) entry which is preliminary data.</text>
</comment>
<evidence type="ECO:0000256" key="2">
    <source>
        <dbReference type="ARBA" id="ARBA00093452"/>
    </source>
</evidence>
<dbReference type="AlphaFoldDB" id="A0A5J4W0R8"/>
<evidence type="ECO:0000256" key="3">
    <source>
        <dbReference type="SAM" id="MobiDB-lite"/>
    </source>
</evidence>
<organism evidence="5 6">
    <name type="scientific">Streblomastix strix</name>
    <dbReference type="NCBI Taxonomy" id="222440"/>
    <lineage>
        <taxon>Eukaryota</taxon>
        <taxon>Metamonada</taxon>
        <taxon>Preaxostyla</taxon>
        <taxon>Oxymonadida</taxon>
        <taxon>Streblomastigidae</taxon>
        <taxon>Streblomastix</taxon>
    </lineage>
</organism>
<protein>
    <recommendedName>
        <fullName evidence="1">COMM domain-containing protein 5</fullName>
    </recommendedName>
</protein>
<sequence>MTSIKKRKPGNTNVLTQESSSSSNFVQAPIPQLPTLSGFRWRTEVTISTSNEPKVMRPGVLAEFTLSDGRKQKLFLDLRQFHNLRHSVNTLLKEMNDIEHDDMVKINVKTLPSLSKVY</sequence>
<dbReference type="OrthoDB" id="203754at2759"/>
<evidence type="ECO:0000313" key="5">
    <source>
        <dbReference type="EMBL" id="KAA6388382.1"/>
    </source>
</evidence>
<dbReference type="InterPro" id="IPR017920">
    <property type="entry name" value="COMM"/>
</dbReference>
<dbReference type="PANTHER" id="PTHR15666">
    <property type="entry name" value="COMM DOMAIN CONTAINING PROTEIN 5"/>
    <property type="match status" value="1"/>
</dbReference>
<feature type="region of interest" description="Disordered" evidence="3">
    <location>
        <begin position="1"/>
        <end position="27"/>
    </location>
</feature>
<evidence type="ECO:0000313" key="6">
    <source>
        <dbReference type="Proteomes" id="UP000324800"/>
    </source>
</evidence>